<dbReference type="SUPFAM" id="SSF53067">
    <property type="entry name" value="Actin-like ATPase domain"/>
    <property type="match status" value="1"/>
</dbReference>
<gene>
    <name evidence="1" type="primary">pilM</name>
    <name evidence="1" type="ORF">E3W66_08165</name>
</gene>
<dbReference type="Pfam" id="PF11104">
    <property type="entry name" value="PilM_2"/>
    <property type="match status" value="2"/>
</dbReference>
<dbReference type="Proteomes" id="UP000298133">
    <property type="component" value="Unassembled WGS sequence"/>
</dbReference>
<evidence type="ECO:0000313" key="2">
    <source>
        <dbReference type="Proteomes" id="UP000298133"/>
    </source>
</evidence>
<protein>
    <submittedName>
        <fullName evidence="1">Type IV pilus assembly protein PilM</fullName>
    </submittedName>
</protein>
<keyword evidence="2" id="KW-1185">Reference proteome</keyword>
<dbReference type="NCBIfam" id="TIGR01175">
    <property type="entry name" value="pilM"/>
    <property type="match status" value="1"/>
</dbReference>
<dbReference type="InterPro" id="IPR005883">
    <property type="entry name" value="PilM"/>
</dbReference>
<dbReference type="PIRSF" id="PIRSF019169">
    <property type="entry name" value="PilM"/>
    <property type="match status" value="1"/>
</dbReference>
<evidence type="ECO:0000313" key="1">
    <source>
        <dbReference type="EMBL" id="TFH67454.1"/>
    </source>
</evidence>
<dbReference type="EMBL" id="SPIA01000003">
    <property type="protein sequence ID" value="TFH67454.1"/>
    <property type="molecule type" value="Genomic_DNA"/>
</dbReference>
<dbReference type="Gene3D" id="3.30.1490.300">
    <property type="match status" value="1"/>
</dbReference>
<dbReference type="PANTHER" id="PTHR32432:SF3">
    <property type="entry name" value="ETHANOLAMINE UTILIZATION PROTEIN EUTJ"/>
    <property type="match status" value="1"/>
</dbReference>
<dbReference type="InterPro" id="IPR050696">
    <property type="entry name" value="FtsA/MreB"/>
</dbReference>
<dbReference type="InterPro" id="IPR043129">
    <property type="entry name" value="ATPase_NBD"/>
</dbReference>
<sequence>MQRLTTGAVCARRPQGVVINWQRWLLPRPRALLCIDLSATHLTVLRVERSVASTLSIKGFYRQPLTAGAVVERQIVEFEPLLEQLRTAVQTLDAAGCEAAIAVPTAAAISKRLELPAQFSDEQLEELLGFEIEQHIPYPADEICWDFQRLGSADGALNPVQLVACRREYVESREALLLAAGLQPILVDVENLSLQRAVTLLQHQLPDSAQVVALVDIGEHSLTLAVIMAGELLYSREKPRASAAALPTQGLVEQIGRELQFFYASSPYNFVDQLLVAGVDADQPQLLTTLAQSSGLNCQLADPLAAVKLADALDSAVLRSQGFLLLPALGLAVGSEKWS</sequence>
<organism evidence="1 2">
    <name type="scientific">Gammaproteobacteria bacterium LSUCC0057</name>
    <dbReference type="NCBI Taxonomy" id="2559237"/>
    <lineage>
        <taxon>Bacteria</taxon>
        <taxon>Pseudomonadati</taxon>
        <taxon>Pseudomonadota</taxon>
        <taxon>Gammaproteobacteria</taxon>
        <taxon>Cellvibrionales</taxon>
        <taxon>Porticoccaceae</taxon>
        <taxon>SAR92 clade</taxon>
    </lineage>
</organism>
<proteinExistence type="predicted"/>
<dbReference type="OrthoDB" id="9773403at2"/>
<accession>A0A4Y8UI07</accession>
<dbReference type="PANTHER" id="PTHR32432">
    <property type="entry name" value="CELL DIVISION PROTEIN FTSA-RELATED"/>
    <property type="match status" value="1"/>
</dbReference>
<comment type="caution">
    <text evidence="1">The sequence shown here is derived from an EMBL/GenBank/DDBJ whole genome shotgun (WGS) entry which is preliminary data.</text>
</comment>
<reference evidence="1 2" key="1">
    <citation type="submission" date="2019-03" db="EMBL/GenBank/DDBJ databases">
        <title>Draft genome of Gammaproteobacteria bacterium LSUCC0057, a member of the SAR92 clade.</title>
        <authorList>
            <person name="Lanclos V.C."/>
            <person name="Doiron C."/>
            <person name="Henson M.W."/>
            <person name="Thrash J.C."/>
        </authorList>
    </citation>
    <scope>NUCLEOTIDE SEQUENCE [LARGE SCALE GENOMIC DNA]</scope>
    <source>
        <strain evidence="1 2">LSUCC0057</strain>
    </source>
</reference>
<dbReference type="AlphaFoldDB" id="A0A4Y8UI07"/>
<name>A0A4Y8UI07_9GAMM</name>